<dbReference type="PROSITE" id="PS51128">
    <property type="entry name" value="ZF_DKSA_2"/>
    <property type="match status" value="1"/>
</dbReference>
<dbReference type="EMBL" id="CAEZUL010000190">
    <property type="protein sequence ID" value="CAB4609829.1"/>
    <property type="molecule type" value="Genomic_DNA"/>
</dbReference>
<accession>A0A6J6HD35</accession>
<protein>
    <submittedName>
        <fullName evidence="1">Unannotated protein</fullName>
    </submittedName>
</protein>
<dbReference type="AlphaFoldDB" id="A0A6J6HD35"/>
<proteinExistence type="predicted"/>
<name>A0A6J6HD35_9ZZZZ</name>
<organism evidence="1">
    <name type="scientific">freshwater metagenome</name>
    <dbReference type="NCBI Taxonomy" id="449393"/>
    <lineage>
        <taxon>unclassified sequences</taxon>
        <taxon>metagenomes</taxon>
        <taxon>ecological metagenomes</taxon>
    </lineage>
</organism>
<evidence type="ECO:0000313" key="1">
    <source>
        <dbReference type="EMBL" id="CAB4609829.1"/>
    </source>
</evidence>
<dbReference type="Gene3D" id="1.20.120.910">
    <property type="entry name" value="DksA, coiled-coil domain"/>
    <property type="match status" value="1"/>
</dbReference>
<reference evidence="1" key="1">
    <citation type="submission" date="2020-05" db="EMBL/GenBank/DDBJ databases">
        <authorList>
            <person name="Chiriac C."/>
            <person name="Salcher M."/>
            <person name="Ghai R."/>
            <person name="Kavagutti S V."/>
        </authorList>
    </citation>
    <scope>NUCLEOTIDE SEQUENCE</scope>
</reference>
<gene>
    <name evidence="1" type="ORF">UFOPK1808_01295</name>
</gene>
<sequence>MNQHQSPLDLDSIERDLADVDAALVRLDEGTYFTDEVTGAPLPEQLLAERPTARRA</sequence>